<feature type="region of interest" description="Disordered" evidence="3">
    <location>
        <begin position="356"/>
        <end position="379"/>
    </location>
</feature>
<sequence>MAANTQALVIFNALEETLSLQEAKIAQLQQTITTGTGELQVLRNQLNSVQGRIEAFEQNIGTLTQAFNQGIQGMSNNPYKESSSLVSDPALFDREEKDDKKRHRQFRAWLSSARMKINVEKRKYSTEYNKILYAVSRLDGTARDADTFFDWLERSYDSHNRSGDASREMDDLKQKNTPFNLFLSEFLALAGDLGLDDKAKVEKLKKKVNNEPQSAVISVLPKPQNEDFGGWVDCYRSLTKNIVNYAHHTGNKNPFSNNPSSNSNNNKNNNKSNNRNNQTPQHPPRAQAPAPAAGDPMDLDSIRLRRLSTTERQKRIEKGLCLYCGGEGHMKRDCPEAPQLLQSVTPARNNGLNMGRPGSAPPGRNLQGSGNKTNPFRQGHASDLRIRAIGWKGNADDWPGSTTSTPGYGNGFGQGYG</sequence>
<dbReference type="Pfam" id="PF00098">
    <property type="entry name" value="zf-CCHC"/>
    <property type="match status" value="1"/>
</dbReference>
<feature type="domain" description="CCHC-type" evidence="4">
    <location>
        <begin position="321"/>
        <end position="336"/>
    </location>
</feature>
<feature type="compositionally biased region" description="Polar residues" evidence="3">
    <location>
        <begin position="366"/>
        <end position="376"/>
    </location>
</feature>
<evidence type="ECO:0000259" key="4">
    <source>
        <dbReference type="PROSITE" id="PS50158"/>
    </source>
</evidence>
<evidence type="ECO:0000313" key="5">
    <source>
        <dbReference type="EMBL" id="CAJ2508429.1"/>
    </source>
</evidence>
<accession>A0AAI8VP17</accession>
<comment type="caution">
    <text evidence="5">The sequence shown here is derived from an EMBL/GenBank/DDBJ whole genome shotgun (WGS) entry which is preliminary data.</text>
</comment>
<dbReference type="GO" id="GO:0003676">
    <property type="term" value="F:nucleic acid binding"/>
    <property type="evidence" value="ECO:0007669"/>
    <property type="project" value="InterPro"/>
</dbReference>
<evidence type="ECO:0000256" key="1">
    <source>
        <dbReference type="PROSITE-ProRule" id="PRU00047"/>
    </source>
</evidence>
<dbReference type="GO" id="GO:0008270">
    <property type="term" value="F:zinc ion binding"/>
    <property type="evidence" value="ECO:0007669"/>
    <property type="project" value="UniProtKB-KW"/>
</dbReference>
<dbReference type="Gene3D" id="4.10.60.10">
    <property type="entry name" value="Zinc finger, CCHC-type"/>
    <property type="match status" value="1"/>
</dbReference>
<dbReference type="SMART" id="SM00343">
    <property type="entry name" value="ZnF_C2HC"/>
    <property type="match status" value="1"/>
</dbReference>
<keyword evidence="1" id="KW-0862">Zinc</keyword>
<feature type="region of interest" description="Disordered" evidence="3">
    <location>
        <begin position="249"/>
        <end position="300"/>
    </location>
</feature>
<keyword evidence="6" id="KW-1185">Reference proteome</keyword>
<feature type="region of interest" description="Disordered" evidence="3">
    <location>
        <begin position="395"/>
        <end position="417"/>
    </location>
</feature>
<dbReference type="AlphaFoldDB" id="A0AAI8VP17"/>
<name>A0AAI8VP17_9PEZI</name>
<evidence type="ECO:0000256" key="3">
    <source>
        <dbReference type="SAM" id="MobiDB-lite"/>
    </source>
</evidence>
<dbReference type="Proteomes" id="UP001295740">
    <property type="component" value="Unassembled WGS sequence"/>
</dbReference>
<keyword evidence="1" id="KW-0479">Metal-binding</keyword>
<protein>
    <submittedName>
        <fullName evidence="5">Uu.00g134550.m01.CDS01</fullName>
    </submittedName>
</protein>
<dbReference type="EMBL" id="CAUWAG010000011">
    <property type="protein sequence ID" value="CAJ2508429.1"/>
    <property type="molecule type" value="Genomic_DNA"/>
</dbReference>
<dbReference type="InterPro" id="IPR036875">
    <property type="entry name" value="Znf_CCHC_sf"/>
</dbReference>
<keyword evidence="1" id="KW-0863">Zinc-finger</keyword>
<dbReference type="Gene3D" id="1.20.5.340">
    <property type="match status" value="1"/>
</dbReference>
<keyword evidence="2" id="KW-0175">Coiled coil</keyword>
<evidence type="ECO:0000256" key="2">
    <source>
        <dbReference type="SAM" id="Coils"/>
    </source>
</evidence>
<feature type="compositionally biased region" description="Low complexity" evidence="3">
    <location>
        <begin position="251"/>
        <end position="277"/>
    </location>
</feature>
<reference evidence="5" key="1">
    <citation type="submission" date="2023-10" db="EMBL/GenBank/DDBJ databases">
        <authorList>
            <person name="Hackl T."/>
        </authorList>
    </citation>
    <scope>NUCLEOTIDE SEQUENCE</scope>
</reference>
<proteinExistence type="predicted"/>
<feature type="compositionally biased region" description="Low complexity" evidence="3">
    <location>
        <begin position="284"/>
        <end position="293"/>
    </location>
</feature>
<organism evidence="5 6">
    <name type="scientific">Anthostomella pinea</name>
    <dbReference type="NCBI Taxonomy" id="933095"/>
    <lineage>
        <taxon>Eukaryota</taxon>
        <taxon>Fungi</taxon>
        <taxon>Dikarya</taxon>
        <taxon>Ascomycota</taxon>
        <taxon>Pezizomycotina</taxon>
        <taxon>Sordariomycetes</taxon>
        <taxon>Xylariomycetidae</taxon>
        <taxon>Xylariales</taxon>
        <taxon>Xylariaceae</taxon>
        <taxon>Anthostomella</taxon>
    </lineage>
</organism>
<dbReference type="PROSITE" id="PS50158">
    <property type="entry name" value="ZF_CCHC"/>
    <property type="match status" value="1"/>
</dbReference>
<dbReference type="InterPro" id="IPR001878">
    <property type="entry name" value="Znf_CCHC"/>
</dbReference>
<evidence type="ECO:0000313" key="6">
    <source>
        <dbReference type="Proteomes" id="UP001295740"/>
    </source>
</evidence>
<feature type="coiled-coil region" evidence="2">
    <location>
        <begin position="11"/>
        <end position="59"/>
    </location>
</feature>
<gene>
    <name evidence="5" type="ORF">KHLLAP_LOCUS8897</name>
</gene>
<dbReference type="SUPFAM" id="SSF57756">
    <property type="entry name" value="Retrovirus zinc finger-like domains"/>
    <property type="match status" value="1"/>
</dbReference>
<feature type="compositionally biased region" description="Gly residues" evidence="3">
    <location>
        <begin position="408"/>
        <end position="417"/>
    </location>
</feature>